<proteinExistence type="predicted"/>
<organism evidence="1 2">
    <name type="scientific">Vicia faba</name>
    <name type="common">Broad bean</name>
    <name type="synonym">Faba vulgaris</name>
    <dbReference type="NCBI Taxonomy" id="3906"/>
    <lineage>
        <taxon>Eukaryota</taxon>
        <taxon>Viridiplantae</taxon>
        <taxon>Streptophyta</taxon>
        <taxon>Embryophyta</taxon>
        <taxon>Tracheophyta</taxon>
        <taxon>Spermatophyta</taxon>
        <taxon>Magnoliopsida</taxon>
        <taxon>eudicotyledons</taxon>
        <taxon>Gunneridae</taxon>
        <taxon>Pentapetalae</taxon>
        <taxon>rosids</taxon>
        <taxon>fabids</taxon>
        <taxon>Fabales</taxon>
        <taxon>Fabaceae</taxon>
        <taxon>Papilionoideae</taxon>
        <taxon>50 kb inversion clade</taxon>
        <taxon>NPAAA clade</taxon>
        <taxon>Hologalegina</taxon>
        <taxon>IRL clade</taxon>
        <taxon>Fabeae</taxon>
        <taxon>Vicia</taxon>
    </lineage>
</organism>
<name>A0AAV0YZQ8_VICFA</name>
<gene>
    <name evidence="1" type="ORF">VFH_I422840</name>
</gene>
<dbReference type="Proteomes" id="UP001157006">
    <property type="component" value="Chromosome 1L"/>
</dbReference>
<dbReference type="Pfam" id="PF01221">
    <property type="entry name" value="Dynein_light"/>
    <property type="match status" value="1"/>
</dbReference>
<reference evidence="1 2" key="1">
    <citation type="submission" date="2023-01" db="EMBL/GenBank/DDBJ databases">
        <authorList>
            <person name="Kreplak J."/>
        </authorList>
    </citation>
    <scope>NUCLEOTIDE SEQUENCE [LARGE SCALE GENOMIC DNA]</scope>
</reference>
<dbReference type="GO" id="GO:0030286">
    <property type="term" value="C:dynein complex"/>
    <property type="evidence" value="ECO:0007669"/>
    <property type="project" value="InterPro"/>
</dbReference>
<dbReference type="Gene3D" id="3.30.740.10">
    <property type="entry name" value="Protein Inhibitor Of Neuronal Nitric Oxide Synthase"/>
    <property type="match status" value="1"/>
</dbReference>
<dbReference type="AlphaFoldDB" id="A0AAV0YZQ8"/>
<accession>A0AAV0YZQ8</accession>
<sequence>MSEDSKKHIIAGAASLMAKPHLEDRKPFVPSPLSASASPVPPATKEVIVKSADTSPNMQKKAFDITVLSFERHNVEKDVAETIKKEFDKRHRFFFYWFFRGYLIEATSSGALPHV</sequence>
<dbReference type="InterPro" id="IPR001372">
    <property type="entry name" value="Dynein_light_chain_typ-1/2"/>
</dbReference>
<evidence type="ECO:0008006" key="3">
    <source>
        <dbReference type="Google" id="ProtNLM"/>
    </source>
</evidence>
<dbReference type="InterPro" id="IPR037177">
    <property type="entry name" value="DLC_sf"/>
</dbReference>
<keyword evidence="2" id="KW-1185">Reference proteome</keyword>
<dbReference type="GO" id="GO:0007017">
    <property type="term" value="P:microtubule-based process"/>
    <property type="evidence" value="ECO:0007669"/>
    <property type="project" value="InterPro"/>
</dbReference>
<protein>
    <recommendedName>
        <fullName evidence="3">Dynein light chain</fullName>
    </recommendedName>
</protein>
<dbReference type="SUPFAM" id="SSF54648">
    <property type="entry name" value="DLC"/>
    <property type="match status" value="1"/>
</dbReference>
<dbReference type="EMBL" id="OX451736">
    <property type="protein sequence ID" value="CAI8590049.1"/>
    <property type="molecule type" value="Genomic_DNA"/>
</dbReference>
<evidence type="ECO:0000313" key="2">
    <source>
        <dbReference type="Proteomes" id="UP001157006"/>
    </source>
</evidence>
<evidence type="ECO:0000313" key="1">
    <source>
        <dbReference type="EMBL" id="CAI8590049.1"/>
    </source>
</evidence>
<dbReference type="SMART" id="SM01375">
    <property type="entry name" value="Dynein_light"/>
    <property type="match status" value="1"/>
</dbReference>